<organism evidence="6 7">
    <name type="scientific">Nocardioides dokdonensis FR1436</name>
    <dbReference type="NCBI Taxonomy" id="1300347"/>
    <lineage>
        <taxon>Bacteria</taxon>
        <taxon>Bacillati</taxon>
        <taxon>Actinomycetota</taxon>
        <taxon>Actinomycetes</taxon>
        <taxon>Propionibacteriales</taxon>
        <taxon>Nocardioidaceae</taxon>
        <taxon>Nocardioides</taxon>
    </lineage>
</organism>
<evidence type="ECO:0000256" key="2">
    <source>
        <dbReference type="ARBA" id="ARBA00023125"/>
    </source>
</evidence>
<dbReference type="InterPro" id="IPR050109">
    <property type="entry name" value="HTH-type_TetR-like_transc_reg"/>
</dbReference>
<dbReference type="Proteomes" id="UP000077868">
    <property type="component" value="Chromosome"/>
</dbReference>
<dbReference type="InterPro" id="IPR001647">
    <property type="entry name" value="HTH_TetR"/>
</dbReference>
<dbReference type="InterPro" id="IPR009057">
    <property type="entry name" value="Homeodomain-like_sf"/>
</dbReference>
<dbReference type="InterPro" id="IPR054129">
    <property type="entry name" value="DesT_TetR_C"/>
</dbReference>
<evidence type="ECO:0000256" key="3">
    <source>
        <dbReference type="ARBA" id="ARBA00023163"/>
    </source>
</evidence>
<dbReference type="GO" id="GO:0003700">
    <property type="term" value="F:DNA-binding transcription factor activity"/>
    <property type="evidence" value="ECO:0007669"/>
    <property type="project" value="TreeGrafter"/>
</dbReference>
<dbReference type="GO" id="GO:0000976">
    <property type="term" value="F:transcription cis-regulatory region binding"/>
    <property type="evidence" value="ECO:0007669"/>
    <property type="project" value="TreeGrafter"/>
</dbReference>
<feature type="domain" description="HTH tetR-type" evidence="5">
    <location>
        <begin position="18"/>
        <end position="78"/>
    </location>
</feature>
<evidence type="ECO:0000313" key="7">
    <source>
        <dbReference type="Proteomes" id="UP000077868"/>
    </source>
</evidence>
<dbReference type="EMBL" id="CP015079">
    <property type="protein sequence ID" value="ANH36849.1"/>
    <property type="molecule type" value="Genomic_DNA"/>
</dbReference>
<dbReference type="PANTHER" id="PTHR30055">
    <property type="entry name" value="HTH-TYPE TRANSCRIPTIONAL REGULATOR RUTR"/>
    <property type="match status" value="1"/>
</dbReference>
<dbReference type="Pfam" id="PF21943">
    <property type="entry name" value="TetR_C_46"/>
    <property type="match status" value="1"/>
</dbReference>
<evidence type="ECO:0000256" key="1">
    <source>
        <dbReference type="ARBA" id="ARBA00023015"/>
    </source>
</evidence>
<keyword evidence="2 4" id="KW-0238">DNA-binding</keyword>
<evidence type="ECO:0000259" key="5">
    <source>
        <dbReference type="PROSITE" id="PS50977"/>
    </source>
</evidence>
<protein>
    <submittedName>
        <fullName evidence="6">Transcriptional regulator BetI</fullName>
    </submittedName>
</protein>
<gene>
    <name evidence="6" type="ORF">I601_0397</name>
</gene>
<keyword evidence="7" id="KW-1185">Reference proteome</keyword>
<dbReference type="PATRIC" id="fig|1300347.3.peg.397"/>
<dbReference type="SUPFAM" id="SSF46689">
    <property type="entry name" value="Homeodomain-like"/>
    <property type="match status" value="1"/>
</dbReference>
<dbReference type="KEGG" id="ndk:I601_0397"/>
<dbReference type="AlphaFoldDB" id="A0A1A9GET5"/>
<evidence type="ECO:0000256" key="4">
    <source>
        <dbReference type="PROSITE-ProRule" id="PRU00335"/>
    </source>
</evidence>
<dbReference type="STRING" id="1300347.I601_0397"/>
<keyword evidence="3" id="KW-0804">Transcription</keyword>
<dbReference type="PANTHER" id="PTHR30055:SF174">
    <property type="entry name" value="TRANSCRIPTIONAL REGULATORY PROTEIN (PROBABLY TETR-FAMILY)-RELATED"/>
    <property type="match status" value="1"/>
</dbReference>
<evidence type="ECO:0000313" key="6">
    <source>
        <dbReference type="EMBL" id="ANH36849.1"/>
    </source>
</evidence>
<dbReference type="Gene3D" id="1.10.357.10">
    <property type="entry name" value="Tetracycline Repressor, domain 2"/>
    <property type="match status" value="1"/>
</dbReference>
<name>A0A1A9GET5_9ACTN</name>
<accession>A0A1A9GET5</accession>
<feature type="DNA-binding region" description="H-T-H motif" evidence="4">
    <location>
        <begin position="41"/>
        <end position="60"/>
    </location>
</feature>
<sequence length="207" mass="22792">MCCVSTDTPVPRTRLSPEQRRAQLLDLGVRLLATRSIDELSIDLLAEEAGISRGLLYHYFGNKQDFHEAVMRWAAAALISQTAPPVEGDPEHRLRVSVAAYVDYVDANYEGYLSLVRGAASGSASMREIYEEALSALTDRMFEEDPHGNLIPDTPAARLVARGWAAMAEDVVLRWKARPEGVSREELLHLVTASLPALAQLLPPPTE</sequence>
<dbReference type="PRINTS" id="PR00455">
    <property type="entry name" value="HTHTETR"/>
</dbReference>
<proteinExistence type="predicted"/>
<dbReference type="OrthoDB" id="8479950at2"/>
<keyword evidence="1" id="KW-0805">Transcription regulation</keyword>
<reference evidence="6 7" key="1">
    <citation type="submission" date="2016-03" db="EMBL/GenBank/DDBJ databases">
        <title>Complete genome sequence of a soil Actinobacterium, Nocardioides dokdonensis FR1436.</title>
        <authorList>
            <person name="Kwon S.-K."/>
            <person name="Kim K."/>
            <person name="Kim J.F."/>
        </authorList>
    </citation>
    <scope>NUCLEOTIDE SEQUENCE [LARGE SCALE GENOMIC DNA]</scope>
    <source>
        <strain evidence="6 7">FR1436</strain>
    </source>
</reference>
<dbReference type="Pfam" id="PF00440">
    <property type="entry name" value="TetR_N"/>
    <property type="match status" value="1"/>
</dbReference>
<dbReference type="PROSITE" id="PS50977">
    <property type="entry name" value="HTH_TETR_2"/>
    <property type="match status" value="1"/>
</dbReference>